<feature type="compositionally biased region" description="Basic residues" evidence="1">
    <location>
        <begin position="121"/>
        <end position="133"/>
    </location>
</feature>
<dbReference type="Proteomes" id="UP000694867">
    <property type="component" value="Unplaced"/>
</dbReference>
<name>A0AAJ6QQL4_9ACAR</name>
<reference evidence="3" key="1">
    <citation type="submission" date="2025-08" db="UniProtKB">
        <authorList>
            <consortium name="RefSeq"/>
        </authorList>
    </citation>
    <scope>IDENTIFICATION</scope>
</reference>
<dbReference type="GeneID" id="100899407"/>
<feature type="region of interest" description="Disordered" evidence="1">
    <location>
        <begin position="297"/>
        <end position="353"/>
    </location>
</feature>
<dbReference type="RefSeq" id="XP_003740596.1">
    <property type="nucleotide sequence ID" value="XM_003740548.2"/>
</dbReference>
<feature type="compositionally biased region" description="Polar residues" evidence="1">
    <location>
        <begin position="297"/>
        <end position="318"/>
    </location>
</feature>
<feature type="compositionally biased region" description="Basic and acidic residues" evidence="1">
    <location>
        <begin position="332"/>
        <end position="342"/>
    </location>
</feature>
<evidence type="ECO:0000256" key="1">
    <source>
        <dbReference type="SAM" id="MobiDB-lite"/>
    </source>
</evidence>
<feature type="compositionally biased region" description="Low complexity" evidence="1">
    <location>
        <begin position="134"/>
        <end position="143"/>
    </location>
</feature>
<sequence>MNTLLRRLENLWKFKGEAYSEPINIDAAVTFTRATCETFHCEVQLLEADTFLRATPEDATTSCSIEMPVTTVSDLERAAMNSPYDYRNYRNSRQRSKSRDNVPGSGYYHDSGMRYNSRTRSVSRGRSSSRRRSNSMGSSYNNNQHWQNPKIVLSSFTDKLRGVYNKKVMSTVDSYVKDTVENAVEMNNINFLMRCAAHRMIPFEYWVDADKVRKTREVLRFLEQCASRLMLEDIRMHKKATDTLSRSIAKSKEYLKTQLSARDFTRLLKLVDAHFNDMFHVVRQRQRDNFARLQKLTNKNVSHYGNGSGDSKSQSPGSPKNAGQGRRWRRGGRQDSERKSRSGSDSSTAPASD</sequence>
<feature type="region of interest" description="Disordered" evidence="1">
    <location>
        <begin position="84"/>
        <end position="144"/>
    </location>
</feature>
<dbReference type="KEGG" id="goe:100899407"/>
<keyword evidence="2" id="KW-1185">Reference proteome</keyword>
<dbReference type="AlphaFoldDB" id="A0AAJ6QQL4"/>
<accession>A0AAJ6QQL4</accession>
<evidence type="ECO:0000313" key="2">
    <source>
        <dbReference type="Proteomes" id="UP000694867"/>
    </source>
</evidence>
<protein>
    <submittedName>
        <fullName evidence="3">Uncharacterized protein LOC100899407</fullName>
    </submittedName>
</protein>
<gene>
    <name evidence="3" type="primary">LOC100899407</name>
</gene>
<evidence type="ECO:0000313" key="3">
    <source>
        <dbReference type="RefSeq" id="XP_003740596.1"/>
    </source>
</evidence>
<organism evidence="2 3">
    <name type="scientific">Galendromus occidentalis</name>
    <name type="common">western predatory mite</name>
    <dbReference type="NCBI Taxonomy" id="34638"/>
    <lineage>
        <taxon>Eukaryota</taxon>
        <taxon>Metazoa</taxon>
        <taxon>Ecdysozoa</taxon>
        <taxon>Arthropoda</taxon>
        <taxon>Chelicerata</taxon>
        <taxon>Arachnida</taxon>
        <taxon>Acari</taxon>
        <taxon>Parasitiformes</taxon>
        <taxon>Mesostigmata</taxon>
        <taxon>Gamasina</taxon>
        <taxon>Phytoseioidea</taxon>
        <taxon>Phytoseiidae</taxon>
        <taxon>Typhlodrominae</taxon>
        <taxon>Galendromus</taxon>
    </lineage>
</organism>
<proteinExistence type="predicted"/>